<protein>
    <submittedName>
        <fullName evidence="1">Uncharacterized protein</fullName>
    </submittedName>
</protein>
<dbReference type="EMBL" id="BOMQ01000061">
    <property type="protein sequence ID" value="GIE51645.1"/>
    <property type="molecule type" value="Genomic_DNA"/>
</dbReference>
<sequence length="490" mass="54515">MPLPVVLVVVDGGVEFRSLPNRLSRISAIRVAETDLTALADYFTQAFGLSQTGTFERLLAALAVLAERGEIKNQYISNDGQVATHCRRARVGYEKRWFDTERWRTLRRRVPLFAATEPNGFLRTLSVELKAADAYESEFDVFLQEEFSDPGAGYPDVIYSGYSNHVHISYETLAAVAGLFEDRFAPPDTDRLDERAAALLTELVARGELGSHLPPGGNRDRLIAWCADASVVARGDGQPRKHEILRVDDMVLELVFWADWRPPVLWFTEAYRAREDRWGGTQYRVTAPIEDLPVLVDRFEQRLGLAPGPGRVDDRLIACFDAMATHGHLHGRAARLGNRDRVAAWITDAGITATVEGFARTEQILKLYRPGSDCLFELVLTMDASAPGDRGVVFSEKYEYLPQTGDAGREYSYSVMTPYTSLPALVADLETSPGEGDLEERLTRCVKHLVQTGELAGDLDTEEARDRVAARFVHAGVPAITDSSHWINSD</sequence>
<dbReference type="Proteomes" id="UP000647172">
    <property type="component" value="Unassembled WGS sequence"/>
</dbReference>
<proteinExistence type="predicted"/>
<evidence type="ECO:0000313" key="1">
    <source>
        <dbReference type="EMBL" id="GIE51645.1"/>
    </source>
</evidence>
<keyword evidence="2" id="KW-1185">Reference proteome</keyword>
<organism evidence="1 2">
    <name type="scientific">Actinoplanes nipponensis</name>
    <dbReference type="NCBI Taxonomy" id="135950"/>
    <lineage>
        <taxon>Bacteria</taxon>
        <taxon>Bacillati</taxon>
        <taxon>Actinomycetota</taxon>
        <taxon>Actinomycetes</taxon>
        <taxon>Micromonosporales</taxon>
        <taxon>Micromonosporaceae</taxon>
        <taxon>Actinoplanes</taxon>
    </lineage>
</organism>
<evidence type="ECO:0000313" key="2">
    <source>
        <dbReference type="Proteomes" id="UP000647172"/>
    </source>
</evidence>
<dbReference type="AlphaFoldDB" id="A0A919JLY1"/>
<dbReference type="RefSeq" id="WP_203772371.1">
    <property type="nucleotide sequence ID" value="NZ_BAAAYJ010000097.1"/>
</dbReference>
<reference evidence="1" key="1">
    <citation type="submission" date="2021-01" db="EMBL/GenBank/DDBJ databases">
        <title>Whole genome shotgun sequence of Actinoplanes nipponensis NBRC 14063.</title>
        <authorList>
            <person name="Komaki H."/>
            <person name="Tamura T."/>
        </authorList>
    </citation>
    <scope>NUCLEOTIDE SEQUENCE</scope>
    <source>
        <strain evidence="1">NBRC 14063</strain>
    </source>
</reference>
<name>A0A919JLY1_9ACTN</name>
<accession>A0A919JLY1</accession>
<comment type="caution">
    <text evidence="1">The sequence shown here is derived from an EMBL/GenBank/DDBJ whole genome shotgun (WGS) entry which is preliminary data.</text>
</comment>
<gene>
    <name evidence="1" type="ORF">Ani05nite_51790</name>
</gene>